<gene>
    <name evidence="1" type="ORF">BMMGA3_07840</name>
</gene>
<dbReference type="HOGENOM" id="CLU_3196191_0_0_9"/>
<reference evidence="1 2" key="1">
    <citation type="journal article" date="2015" name="BMC Genomics">
        <title>Transcriptome analysis of thermophilic methylotrophic Bacillus methanolicus MGA3 using RNA-sequencing provides detailed insights into its previously uncharted transcriptional landscape.</title>
        <authorList>
            <person name="Irla M."/>
            <person name="Neshat A."/>
            <person name="Brautaset T."/>
            <person name="Ruckert C."/>
            <person name="Kalinowski J."/>
            <person name="Wendisch V.F."/>
        </authorList>
    </citation>
    <scope>NUCLEOTIDE SEQUENCE [LARGE SCALE GENOMIC DNA]</scope>
    <source>
        <strain evidence="2">MGA3 / ATCC 53907</strain>
    </source>
</reference>
<dbReference type="EMBL" id="CP007739">
    <property type="protein sequence ID" value="AIE59976.1"/>
    <property type="molecule type" value="Genomic_DNA"/>
</dbReference>
<sequence length="45" mass="5642">MFVYTVHSEFIYKIMCEQGYYEGSRNHIIWPEPYAWMVYQMKKSR</sequence>
<organism evidence="1 2">
    <name type="scientific">Bacillus methanolicus (strain MGA3 / ATCC 53907)</name>
    <dbReference type="NCBI Taxonomy" id="796606"/>
    <lineage>
        <taxon>Bacteria</taxon>
        <taxon>Bacillati</taxon>
        <taxon>Bacillota</taxon>
        <taxon>Bacilli</taxon>
        <taxon>Bacillales</taxon>
        <taxon>Bacillaceae</taxon>
        <taxon>Bacillus</taxon>
    </lineage>
</organism>
<name>I3E880_BACMM</name>
<keyword evidence="2" id="KW-1185">Reference proteome</keyword>
<dbReference type="Proteomes" id="UP000027602">
    <property type="component" value="Chromosome"/>
</dbReference>
<proteinExistence type="predicted"/>
<accession>I3E880</accession>
<protein>
    <submittedName>
        <fullName evidence="1">Uncharacterized protein</fullName>
    </submittedName>
</protein>
<evidence type="ECO:0000313" key="1">
    <source>
        <dbReference type="EMBL" id="AIE59976.1"/>
    </source>
</evidence>
<evidence type="ECO:0000313" key="2">
    <source>
        <dbReference type="Proteomes" id="UP000027602"/>
    </source>
</evidence>
<dbReference type="KEGG" id="bmet:BMMGA3_07840"/>
<dbReference type="AlphaFoldDB" id="I3E880"/>